<evidence type="ECO:0000256" key="3">
    <source>
        <dbReference type="ARBA" id="ARBA00023163"/>
    </source>
</evidence>
<dbReference type="InterPro" id="IPR003018">
    <property type="entry name" value="GAF"/>
</dbReference>
<evidence type="ECO:0000259" key="4">
    <source>
        <dbReference type="PROSITE" id="PS50043"/>
    </source>
</evidence>
<keyword evidence="1" id="KW-0805">Transcription regulation</keyword>
<dbReference type="InterPro" id="IPR029016">
    <property type="entry name" value="GAF-like_dom_sf"/>
</dbReference>
<gene>
    <name evidence="5" type="ORF">KME28_02360</name>
</gene>
<evidence type="ECO:0000313" key="5">
    <source>
        <dbReference type="EMBL" id="MBW4430617.1"/>
    </source>
</evidence>
<dbReference type="GO" id="GO:0006355">
    <property type="term" value="P:regulation of DNA-templated transcription"/>
    <property type="evidence" value="ECO:0007669"/>
    <property type="project" value="InterPro"/>
</dbReference>
<name>A0A9E3LRA7_9NOST</name>
<evidence type="ECO:0000313" key="6">
    <source>
        <dbReference type="Proteomes" id="UP000813215"/>
    </source>
</evidence>
<dbReference type="InterPro" id="IPR016032">
    <property type="entry name" value="Sig_transdc_resp-reg_C-effctor"/>
</dbReference>
<dbReference type="Pfam" id="PF00196">
    <property type="entry name" value="GerE"/>
    <property type="match status" value="1"/>
</dbReference>
<evidence type="ECO:0000256" key="2">
    <source>
        <dbReference type="ARBA" id="ARBA00023125"/>
    </source>
</evidence>
<dbReference type="EMBL" id="JAHHHW010000022">
    <property type="protein sequence ID" value="MBW4430617.1"/>
    <property type="molecule type" value="Genomic_DNA"/>
</dbReference>
<dbReference type="InterPro" id="IPR036388">
    <property type="entry name" value="WH-like_DNA-bd_sf"/>
</dbReference>
<sequence>MSGSFQALVQKIAIARDELQLRLDYMDAAGELFVCQHWSIYLHDTTGQRATIDIKGLPDSFFDYYENVGAAIDPVMDYVIEHHVPAHEQVIFTETSWKQSQLYQSGCGKIYDHEHIMTGPIVGQGKLIGTVHFARTNRTSAFNSQDLMRLSALCTHISAKLAFLRAKQELNQVACLTQRELQIASLVAKGLTNAEIAAELWISQNTVKQTLKRVFRKLNVSARAEMVARCQIPQI</sequence>
<comment type="caution">
    <text evidence="5">The sequence shown here is derived from an EMBL/GenBank/DDBJ whole genome shotgun (WGS) entry which is preliminary data.</text>
</comment>
<dbReference type="InterPro" id="IPR000792">
    <property type="entry name" value="Tscrpt_reg_LuxR_C"/>
</dbReference>
<dbReference type="PRINTS" id="PR00038">
    <property type="entry name" value="HTHLUXR"/>
</dbReference>
<evidence type="ECO:0000256" key="1">
    <source>
        <dbReference type="ARBA" id="ARBA00023015"/>
    </source>
</evidence>
<dbReference type="PROSITE" id="PS50043">
    <property type="entry name" value="HTH_LUXR_2"/>
    <property type="match status" value="1"/>
</dbReference>
<dbReference type="SUPFAM" id="SSF55781">
    <property type="entry name" value="GAF domain-like"/>
    <property type="match status" value="1"/>
</dbReference>
<accession>A0A9E3LRA7</accession>
<dbReference type="Pfam" id="PF01590">
    <property type="entry name" value="GAF"/>
    <property type="match status" value="1"/>
</dbReference>
<reference evidence="5" key="1">
    <citation type="submission" date="2021-05" db="EMBL/GenBank/DDBJ databases">
        <authorList>
            <person name="Pietrasiak N."/>
            <person name="Ward R."/>
            <person name="Stajich J.E."/>
            <person name="Kurbessoian T."/>
        </authorList>
    </citation>
    <scope>NUCLEOTIDE SEQUENCE</scope>
    <source>
        <strain evidence="5">HA4357-MV3</strain>
    </source>
</reference>
<dbReference type="Gene3D" id="3.30.450.40">
    <property type="match status" value="1"/>
</dbReference>
<dbReference type="CDD" id="cd06170">
    <property type="entry name" value="LuxR_C_like"/>
    <property type="match status" value="1"/>
</dbReference>
<proteinExistence type="predicted"/>
<dbReference type="Gene3D" id="1.10.10.10">
    <property type="entry name" value="Winged helix-like DNA-binding domain superfamily/Winged helix DNA-binding domain"/>
    <property type="match status" value="1"/>
</dbReference>
<feature type="domain" description="HTH luxR-type" evidence="4">
    <location>
        <begin position="169"/>
        <end position="234"/>
    </location>
</feature>
<dbReference type="SMART" id="SM00421">
    <property type="entry name" value="HTH_LUXR"/>
    <property type="match status" value="1"/>
</dbReference>
<dbReference type="AlphaFoldDB" id="A0A9E3LRA7"/>
<dbReference type="PANTHER" id="PTHR44688">
    <property type="entry name" value="DNA-BINDING TRANSCRIPTIONAL ACTIVATOR DEVR_DOSR"/>
    <property type="match status" value="1"/>
</dbReference>
<dbReference type="SMART" id="SM00065">
    <property type="entry name" value="GAF"/>
    <property type="match status" value="1"/>
</dbReference>
<organism evidence="5 6">
    <name type="scientific">Pelatocladus maniniholoensis HA4357-MV3</name>
    <dbReference type="NCBI Taxonomy" id="1117104"/>
    <lineage>
        <taxon>Bacteria</taxon>
        <taxon>Bacillati</taxon>
        <taxon>Cyanobacteriota</taxon>
        <taxon>Cyanophyceae</taxon>
        <taxon>Nostocales</taxon>
        <taxon>Nostocaceae</taxon>
        <taxon>Pelatocladus</taxon>
    </lineage>
</organism>
<keyword evidence="3" id="KW-0804">Transcription</keyword>
<dbReference type="GO" id="GO:0003677">
    <property type="term" value="F:DNA binding"/>
    <property type="evidence" value="ECO:0007669"/>
    <property type="project" value="UniProtKB-KW"/>
</dbReference>
<dbReference type="Proteomes" id="UP000813215">
    <property type="component" value="Unassembled WGS sequence"/>
</dbReference>
<dbReference type="SUPFAM" id="SSF46894">
    <property type="entry name" value="C-terminal effector domain of the bipartite response regulators"/>
    <property type="match status" value="1"/>
</dbReference>
<reference evidence="5" key="2">
    <citation type="journal article" date="2022" name="Microbiol. Resour. Announc.">
        <title>Metagenome Sequencing to Explore Phylogenomics of Terrestrial Cyanobacteria.</title>
        <authorList>
            <person name="Ward R.D."/>
            <person name="Stajich J.E."/>
            <person name="Johansen J.R."/>
            <person name="Huntemann M."/>
            <person name="Clum A."/>
            <person name="Foster B."/>
            <person name="Foster B."/>
            <person name="Roux S."/>
            <person name="Palaniappan K."/>
            <person name="Varghese N."/>
            <person name="Mukherjee S."/>
            <person name="Reddy T.B.K."/>
            <person name="Daum C."/>
            <person name="Copeland A."/>
            <person name="Chen I.A."/>
            <person name="Ivanova N.N."/>
            <person name="Kyrpides N.C."/>
            <person name="Shapiro N."/>
            <person name="Eloe-Fadrosh E.A."/>
            <person name="Pietrasiak N."/>
        </authorList>
    </citation>
    <scope>NUCLEOTIDE SEQUENCE</scope>
    <source>
        <strain evidence="5">HA4357-MV3</strain>
    </source>
</reference>
<dbReference type="PANTHER" id="PTHR44688:SF16">
    <property type="entry name" value="DNA-BINDING TRANSCRIPTIONAL ACTIVATOR DEVR_DOSR"/>
    <property type="match status" value="1"/>
</dbReference>
<keyword evidence="2" id="KW-0238">DNA-binding</keyword>
<protein>
    <submittedName>
        <fullName evidence="5">LuxR family transcriptional regulator</fullName>
    </submittedName>
</protein>